<sequence>MSQGDFTGRTEEMCKCMFRRGKERTRSRQKKPYFCRRKTVAMGIRIEKETILKVVVIKR</sequence>
<dbReference type="EMBL" id="QKWP01005245">
    <property type="protein sequence ID" value="RIB00116.1"/>
    <property type="molecule type" value="Genomic_DNA"/>
</dbReference>
<dbReference type="Proteomes" id="UP000266673">
    <property type="component" value="Unassembled WGS sequence"/>
</dbReference>
<gene>
    <name evidence="1" type="ORF">C2G38_2235585</name>
</gene>
<accession>A0A397TZ56</accession>
<keyword evidence="2" id="KW-1185">Reference proteome</keyword>
<evidence type="ECO:0000313" key="1">
    <source>
        <dbReference type="EMBL" id="RIB00116.1"/>
    </source>
</evidence>
<evidence type="ECO:0000313" key="2">
    <source>
        <dbReference type="Proteomes" id="UP000266673"/>
    </source>
</evidence>
<comment type="caution">
    <text evidence="1">The sequence shown here is derived from an EMBL/GenBank/DDBJ whole genome shotgun (WGS) entry which is preliminary data.</text>
</comment>
<protein>
    <submittedName>
        <fullName evidence="1">Uncharacterized protein</fullName>
    </submittedName>
</protein>
<organism evidence="1 2">
    <name type="scientific">Gigaspora rosea</name>
    <dbReference type="NCBI Taxonomy" id="44941"/>
    <lineage>
        <taxon>Eukaryota</taxon>
        <taxon>Fungi</taxon>
        <taxon>Fungi incertae sedis</taxon>
        <taxon>Mucoromycota</taxon>
        <taxon>Glomeromycotina</taxon>
        <taxon>Glomeromycetes</taxon>
        <taxon>Diversisporales</taxon>
        <taxon>Gigasporaceae</taxon>
        <taxon>Gigaspora</taxon>
    </lineage>
</organism>
<proteinExistence type="predicted"/>
<dbReference type="AlphaFoldDB" id="A0A397TZ56"/>
<name>A0A397TZ56_9GLOM</name>
<reference evidence="1 2" key="1">
    <citation type="submission" date="2018-06" db="EMBL/GenBank/DDBJ databases">
        <title>Comparative genomics reveals the genomic features of Rhizophagus irregularis, R. cerebriforme, R. diaphanum and Gigaspora rosea, and their symbiotic lifestyle signature.</title>
        <authorList>
            <person name="Morin E."/>
            <person name="San Clemente H."/>
            <person name="Chen E.C.H."/>
            <person name="De La Providencia I."/>
            <person name="Hainaut M."/>
            <person name="Kuo A."/>
            <person name="Kohler A."/>
            <person name="Murat C."/>
            <person name="Tang N."/>
            <person name="Roy S."/>
            <person name="Loubradou J."/>
            <person name="Henrissat B."/>
            <person name="Grigoriev I.V."/>
            <person name="Corradi N."/>
            <person name="Roux C."/>
            <person name="Martin F.M."/>
        </authorList>
    </citation>
    <scope>NUCLEOTIDE SEQUENCE [LARGE SCALE GENOMIC DNA]</scope>
    <source>
        <strain evidence="1 2">DAOM 194757</strain>
    </source>
</reference>